<comment type="caution">
    <text evidence="2">The sequence shown here is derived from an EMBL/GenBank/DDBJ whole genome shotgun (WGS) entry which is preliminary data.</text>
</comment>
<reference evidence="2 3" key="1">
    <citation type="submission" date="2023-11" db="EMBL/GenBank/DDBJ databases">
        <title>Bacillus jintuensis, isolated from a mudflat on the Beibu Gulf coast.</title>
        <authorList>
            <person name="Li M."/>
        </authorList>
    </citation>
    <scope>NUCLEOTIDE SEQUENCE [LARGE SCALE GENOMIC DNA]</scope>
    <source>
        <strain evidence="2 3">31A1R</strain>
    </source>
</reference>
<evidence type="ECO:0000313" key="3">
    <source>
        <dbReference type="Proteomes" id="UP001290455"/>
    </source>
</evidence>
<evidence type="ECO:0000313" key="2">
    <source>
        <dbReference type="EMBL" id="MDZ5473941.1"/>
    </source>
</evidence>
<keyword evidence="1" id="KW-0732">Signal</keyword>
<sequence>MMLKRVLSVMFTLLLTVSLLVPVVNAEQQQPGYAKYGRIATSVVKEDYPGEEVVEYKYLGRETSPEKLVVDSFRFEVMKAGKPQVVVVKVSHDPKNDKNLYISLIEQNQ</sequence>
<evidence type="ECO:0000256" key="1">
    <source>
        <dbReference type="SAM" id="SignalP"/>
    </source>
</evidence>
<keyword evidence="3" id="KW-1185">Reference proteome</keyword>
<protein>
    <submittedName>
        <fullName evidence="2">DUF3889 domain-containing protein</fullName>
    </submittedName>
</protein>
<dbReference type="Gene3D" id="3.10.450.390">
    <property type="entry name" value="Protein of unknown function DUF3889"/>
    <property type="match status" value="1"/>
</dbReference>
<accession>A0ABU5J3M5</accession>
<organism evidence="2 3">
    <name type="scientific">Robertmurraya mangrovi</name>
    <dbReference type="NCBI Taxonomy" id="3098077"/>
    <lineage>
        <taxon>Bacteria</taxon>
        <taxon>Bacillati</taxon>
        <taxon>Bacillota</taxon>
        <taxon>Bacilli</taxon>
        <taxon>Bacillales</taxon>
        <taxon>Bacillaceae</taxon>
        <taxon>Robertmurraya</taxon>
    </lineage>
</organism>
<dbReference type="InterPro" id="IPR024987">
    <property type="entry name" value="DUF3889"/>
</dbReference>
<feature type="signal peptide" evidence="1">
    <location>
        <begin position="1"/>
        <end position="26"/>
    </location>
</feature>
<gene>
    <name evidence="2" type="ORF">SM124_19665</name>
</gene>
<dbReference type="RefSeq" id="WP_322448237.1">
    <property type="nucleotide sequence ID" value="NZ_JAXOFX010000018.1"/>
</dbReference>
<proteinExistence type="predicted"/>
<dbReference type="Proteomes" id="UP001290455">
    <property type="component" value="Unassembled WGS sequence"/>
</dbReference>
<feature type="chain" id="PRO_5046197164" evidence="1">
    <location>
        <begin position="27"/>
        <end position="109"/>
    </location>
</feature>
<dbReference type="EMBL" id="JAXOFX010000018">
    <property type="protein sequence ID" value="MDZ5473941.1"/>
    <property type="molecule type" value="Genomic_DNA"/>
</dbReference>
<name>A0ABU5J3M5_9BACI</name>
<dbReference type="Pfam" id="PF13028">
    <property type="entry name" value="DUF3889"/>
    <property type="match status" value="1"/>
</dbReference>